<proteinExistence type="predicted"/>
<reference evidence="2 3" key="1">
    <citation type="submission" date="2016-02" db="EMBL/GenBank/DDBJ databases">
        <authorList>
            <person name="Wen L."/>
            <person name="He K."/>
            <person name="Yang H."/>
        </authorList>
    </citation>
    <scope>NUCLEOTIDE SEQUENCE [LARGE SCALE GENOMIC DNA]</scope>
    <source>
        <strain evidence="2">Trichococcus palustris</strain>
    </source>
</reference>
<evidence type="ECO:0000259" key="1">
    <source>
        <dbReference type="Pfam" id="PF00485"/>
    </source>
</evidence>
<dbReference type="Pfam" id="PF00485">
    <property type="entry name" value="PRK"/>
    <property type="match status" value="1"/>
</dbReference>
<dbReference type="Proteomes" id="UP000242754">
    <property type="component" value="Unassembled WGS sequence"/>
</dbReference>
<dbReference type="InterPro" id="IPR027417">
    <property type="entry name" value="P-loop_NTPase"/>
</dbReference>
<dbReference type="GO" id="GO:0016301">
    <property type="term" value="F:kinase activity"/>
    <property type="evidence" value="ECO:0007669"/>
    <property type="project" value="UniProtKB-KW"/>
</dbReference>
<dbReference type="CDD" id="cd02028">
    <property type="entry name" value="UMPK_like"/>
    <property type="match status" value="1"/>
</dbReference>
<name>A0A143YVB3_9LACT</name>
<keyword evidence="2" id="KW-0808">Transferase</keyword>
<dbReference type="AlphaFoldDB" id="A0A143YVB3"/>
<dbReference type="InterPro" id="IPR006083">
    <property type="entry name" value="PRK/URK"/>
</dbReference>
<dbReference type="EMBL" id="FJNE01000008">
    <property type="protein sequence ID" value="CZQ99557.1"/>
    <property type="molecule type" value="Genomic_DNA"/>
</dbReference>
<evidence type="ECO:0000313" key="2">
    <source>
        <dbReference type="EMBL" id="CZQ99557.1"/>
    </source>
</evidence>
<dbReference type="GO" id="GO:0005524">
    <property type="term" value="F:ATP binding"/>
    <property type="evidence" value="ECO:0007669"/>
    <property type="project" value="InterPro"/>
</dbReference>
<organism evidence="2 3">
    <name type="scientific">Trichococcus palustris</name>
    <dbReference type="NCBI Taxonomy" id="140314"/>
    <lineage>
        <taxon>Bacteria</taxon>
        <taxon>Bacillati</taxon>
        <taxon>Bacillota</taxon>
        <taxon>Bacilli</taxon>
        <taxon>Lactobacillales</taxon>
        <taxon>Carnobacteriaceae</taxon>
        <taxon>Trichococcus</taxon>
    </lineage>
</organism>
<keyword evidence="3" id="KW-1185">Reference proteome</keyword>
<gene>
    <name evidence="2" type="ORF">Tpal_2388</name>
</gene>
<accession>A0A143YVB3</accession>
<feature type="domain" description="Phosphoribulokinase/uridine kinase" evidence="1">
    <location>
        <begin position="201"/>
        <end position="395"/>
    </location>
</feature>
<sequence length="461" mass="52869">MSETHLHEGRQTVKLGLIKVVHDLFPEETLKTSYSILEGVFCNLYGSILSKREVKQIELRLREWVEQDSKIELLYKEGGYYHYQVGDIIVKAVYPAFTETSRVEPFTILPFSYGFIVDFGDIEKGTDIKLIPPVQLSAAFEKNQRWMDNIDIELVKDVNGYIQSGRTMKLVSIAEALHEKEISIIADAILQHRRALRLLLVSGPSSSGKTSFAQRLSTQLEVNGLKPIALSLDHYFVDREHTPRDADGKYDFDSMEALDLPLLKKQIAQLINGERVEVPQFDFVTGNRLAEYKPMNVGPSEILIIEGIHALNPDLVTEINRNLTYKIYISALGGLNIDLMSRVPTSEIRLLRRLVRDDKYRGVSPENTIHQWESVRRGEYQNIFKFQEEADVMFNSSMLYEMNALRPFAEAALQKIPVDSPYFDTRERLMNLLTFFEPLDVSKVPFNSILREFIGGSIYYD</sequence>
<protein>
    <submittedName>
        <fullName evidence="2">Phosphoribulokinase/uridine kinase</fullName>
    </submittedName>
</protein>
<dbReference type="RefSeq" id="WP_087033938.1">
    <property type="nucleotide sequence ID" value="NZ_FJNE01000008.1"/>
</dbReference>
<dbReference type="Gene3D" id="3.40.50.300">
    <property type="entry name" value="P-loop containing nucleotide triphosphate hydrolases"/>
    <property type="match status" value="1"/>
</dbReference>
<evidence type="ECO:0000313" key="3">
    <source>
        <dbReference type="Proteomes" id="UP000242754"/>
    </source>
</evidence>
<dbReference type="SUPFAM" id="SSF52540">
    <property type="entry name" value="P-loop containing nucleoside triphosphate hydrolases"/>
    <property type="match status" value="1"/>
</dbReference>
<dbReference type="PANTHER" id="PTHR10285">
    <property type="entry name" value="URIDINE KINASE"/>
    <property type="match status" value="1"/>
</dbReference>
<keyword evidence="2" id="KW-0418">Kinase</keyword>
<dbReference type="STRING" id="140314.SAMN04488076_10751"/>
<dbReference type="OrthoDB" id="9764644at2"/>